<gene>
    <name evidence="1" type="ORF">CP967_08600</name>
</gene>
<reference evidence="1 2" key="1">
    <citation type="submission" date="2017-09" db="EMBL/GenBank/DDBJ databases">
        <authorList>
            <person name="Lee N."/>
            <person name="Cho B.-K."/>
        </authorList>
    </citation>
    <scope>NUCLEOTIDE SEQUENCE [LARGE SCALE GENOMIC DNA]</scope>
    <source>
        <strain evidence="1 2">ATCC 12769</strain>
    </source>
</reference>
<protein>
    <recommendedName>
        <fullName evidence="3">ATP-binding protein</fullName>
    </recommendedName>
</protein>
<evidence type="ECO:0000313" key="2">
    <source>
        <dbReference type="Proteomes" id="UP000326178"/>
    </source>
</evidence>
<dbReference type="EMBL" id="CP023702">
    <property type="protein sequence ID" value="QEU72021.1"/>
    <property type="molecule type" value="Genomic_DNA"/>
</dbReference>
<organism evidence="1 2">
    <name type="scientific">Streptomyces nitrosporeus</name>
    <dbReference type="NCBI Taxonomy" id="28894"/>
    <lineage>
        <taxon>Bacteria</taxon>
        <taxon>Bacillati</taxon>
        <taxon>Actinomycetota</taxon>
        <taxon>Actinomycetes</taxon>
        <taxon>Kitasatosporales</taxon>
        <taxon>Streptomycetaceae</taxon>
        <taxon>Streptomyces</taxon>
    </lineage>
</organism>
<name>A0A5J6F6N4_9ACTN</name>
<sequence length="146" mass="16435">MLIVVTGPPGAGKSSYIRAHAKASDIVIDLDLMALAMAGPGADHHDHHPVLLRVVHRARQAAIHEAERHLDQVDVYLIHTMPQAKARAHYKRLGAKVVTVDPGEHIVRQRVRDMRQPAMEAVVTRWYRDRRKGGSRPVTRQASRTW</sequence>
<dbReference type="RefSeq" id="WP_150487387.1">
    <property type="nucleotide sequence ID" value="NZ_BMUV01000001.1"/>
</dbReference>
<dbReference type="Gene3D" id="3.40.50.300">
    <property type="entry name" value="P-loop containing nucleotide triphosphate hydrolases"/>
    <property type="match status" value="1"/>
</dbReference>
<dbReference type="InterPro" id="IPR027417">
    <property type="entry name" value="P-loop_NTPase"/>
</dbReference>
<evidence type="ECO:0008006" key="3">
    <source>
        <dbReference type="Google" id="ProtNLM"/>
    </source>
</evidence>
<dbReference type="Proteomes" id="UP000326178">
    <property type="component" value="Chromosome"/>
</dbReference>
<dbReference type="KEGG" id="snk:CP967_08600"/>
<dbReference type="AlphaFoldDB" id="A0A5J6F6N4"/>
<evidence type="ECO:0000313" key="1">
    <source>
        <dbReference type="EMBL" id="QEU72021.1"/>
    </source>
</evidence>
<accession>A0A5J6F6N4</accession>
<dbReference type="SUPFAM" id="SSF52540">
    <property type="entry name" value="P-loop containing nucleoside triphosphate hydrolases"/>
    <property type="match status" value="1"/>
</dbReference>
<dbReference type="Pfam" id="PF13671">
    <property type="entry name" value="AAA_33"/>
    <property type="match status" value="1"/>
</dbReference>
<dbReference type="OrthoDB" id="4208381at2"/>
<keyword evidence="2" id="KW-1185">Reference proteome</keyword>
<proteinExistence type="predicted"/>